<sequence>MQPIAPAPPRTAAPSFSAPNASVPRLRKASVACRECKRTKARCQFSDGAAACDRCTKRHLSCTFDLDEDMRRKSAHKRKIGKLEAERNDLLQLVQTLQDSSDAKAMQLLDLIRTKAPLSELKLYMDHNISPPERETTPPLAVYNQTSTDDLVSHLISLWMTWSHPYYSWIDRELFLRDAQAGKPNSQFCSPFLVNCILAEACFHSDLPEVYADQNDPESKGVHFYEEARRLYETIEDRRDLPSIQGCGVLFVCMAAMGKDHIGWWYLGQVRKMAEAFTNKHPPPSEASTESHAVDTTLWDIYNLTATASISLMKNLAIDRPNRPHFPCAHRTDDPWVPYPRQINPIQSHIPCVLNSFTALSEINVHANRMVLASGLEPPLHQLVRTLKDVQRRLEDWKNKLPPCLTLDNTTVPRSLSLQ</sequence>
<dbReference type="AlphaFoldDB" id="A0A395H7S0"/>
<reference evidence="9 10" key="1">
    <citation type="submission" date="2018-02" db="EMBL/GenBank/DDBJ databases">
        <title>The genomes of Aspergillus section Nigri reveals drivers in fungal speciation.</title>
        <authorList>
            <consortium name="DOE Joint Genome Institute"/>
            <person name="Vesth T.C."/>
            <person name="Nybo J."/>
            <person name="Theobald S."/>
            <person name="Brandl J."/>
            <person name="Frisvad J.C."/>
            <person name="Nielsen K.F."/>
            <person name="Lyhne E.K."/>
            <person name="Kogle M.E."/>
            <person name="Kuo A."/>
            <person name="Riley R."/>
            <person name="Clum A."/>
            <person name="Nolan M."/>
            <person name="Lipzen A."/>
            <person name="Salamov A."/>
            <person name="Henrissat B."/>
            <person name="Wiebenga A."/>
            <person name="De vries R.P."/>
            <person name="Grigoriev I.V."/>
            <person name="Mortensen U.H."/>
            <person name="Andersen M.R."/>
            <person name="Baker S.E."/>
        </authorList>
    </citation>
    <scope>NUCLEOTIDE SEQUENCE [LARGE SCALE GENOMIC DNA]</scope>
    <source>
        <strain evidence="9 10">CBS 121593</strain>
    </source>
</reference>
<evidence type="ECO:0000259" key="8">
    <source>
        <dbReference type="PROSITE" id="PS50048"/>
    </source>
</evidence>
<protein>
    <recommendedName>
        <fullName evidence="8">Zn(2)-C6 fungal-type domain-containing protein</fullName>
    </recommendedName>
</protein>
<dbReference type="PANTHER" id="PTHR47256">
    <property type="entry name" value="ZN(II)2CYS6 TRANSCRIPTION FACTOR (EUROFUNG)-RELATED"/>
    <property type="match status" value="1"/>
</dbReference>
<dbReference type="InterPro" id="IPR036864">
    <property type="entry name" value="Zn2-C6_fun-type_DNA-bd_sf"/>
</dbReference>
<dbReference type="OrthoDB" id="2593732at2759"/>
<evidence type="ECO:0000313" key="10">
    <source>
        <dbReference type="Proteomes" id="UP000249402"/>
    </source>
</evidence>
<feature type="compositionally biased region" description="Pro residues" evidence="7">
    <location>
        <begin position="1"/>
        <end position="11"/>
    </location>
</feature>
<dbReference type="EMBL" id="KZ824426">
    <property type="protein sequence ID" value="RAL03710.1"/>
    <property type="molecule type" value="Genomic_DNA"/>
</dbReference>
<feature type="domain" description="Zn(2)-C6 fungal-type" evidence="8">
    <location>
        <begin position="32"/>
        <end position="64"/>
    </location>
</feature>
<dbReference type="GO" id="GO:0009893">
    <property type="term" value="P:positive regulation of metabolic process"/>
    <property type="evidence" value="ECO:0007669"/>
    <property type="project" value="UniProtKB-ARBA"/>
</dbReference>
<dbReference type="GO" id="GO:0008270">
    <property type="term" value="F:zinc ion binding"/>
    <property type="evidence" value="ECO:0007669"/>
    <property type="project" value="InterPro"/>
</dbReference>
<evidence type="ECO:0000256" key="6">
    <source>
        <dbReference type="SAM" id="Coils"/>
    </source>
</evidence>
<dbReference type="Gene3D" id="4.10.240.10">
    <property type="entry name" value="Zn(2)-C6 fungal-type DNA-binding domain"/>
    <property type="match status" value="1"/>
</dbReference>
<keyword evidence="4" id="KW-0804">Transcription</keyword>
<dbReference type="Proteomes" id="UP000249402">
    <property type="component" value="Unassembled WGS sequence"/>
</dbReference>
<dbReference type="Pfam" id="PF04082">
    <property type="entry name" value="Fungal_trans"/>
    <property type="match status" value="1"/>
</dbReference>
<evidence type="ECO:0000256" key="5">
    <source>
        <dbReference type="ARBA" id="ARBA00023242"/>
    </source>
</evidence>
<dbReference type="SUPFAM" id="SSF57701">
    <property type="entry name" value="Zn2/Cys6 DNA-binding domain"/>
    <property type="match status" value="1"/>
</dbReference>
<dbReference type="GO" id="GO:0000981">
    <property type="term" value="F:DNA-binding transcription factor activity, RNA polymerase II-specific"/>
    <property type="evidence" value="ECO:0007669"/>
    <property type="project" value="InterPro"/>
</dbReference>
<dbReference type="InterPro" id="IPR053187">
    <property type="entry name" value="Notoamide_regulator"/>
</dbReference>
<keyword evidence="1" id="KW-0479">Metal-binding</keyword>
<dbReference type="PROSITE" id="PS50048">
    <property type="entry name" value="ZN2_CY6_FUNGAL_2"/>
    <property type="match status" value="1"/>
</dbReference>
<feature type="region of interest" description="Disordered" evidence="7">
    <location>
        <begin position="1"/>
        <end position="21"/>
    </location>
</feature>
<evidence type="ECO:0000256" key="3">
    <source>
        <dbReference type="ARBA" id="ARBA00023125"/>
    </source>
</evidence>
<dbReference type="VEuPathDB" id="FungiDB:BO80DRAFT_462404"/>
<dbReference type="PANTHER" id="PTHR47256:SF4">
    <property type="entry name" value="ZN(II)2CYS6 TRANSCRIPTION FACTOR (EUROFUNG)"/>
    <property type="match status" value="1"/>
</dbReference>
<evidence type="ECO:0000313" key="9">
    <source>
        <dbReference type="EMBL" id="RAL03710.1"/>
    </source>
</evidence>
<accession>A0A395H7S0</accession>
<dbReference type="InterPro" id="IPR001138">
    <property type="entry name" value="Zn2Cys6_DnaBD"/>
</dbReference>
<keyword evidence="3" id="KW-0238">DNA-binding</keyword>
<name>A0A395H7S0_9EURO</name>
<dbReference type="GeneID" id="37227375"/>
<dbReference type="GO" id="GO:0003677">
    <property type="term" value="F:DNA binding"/>
    <property type="evidence" value="ECO:0007669"/>
    <property type="project" value="UniProtKB-KW"/>
</dbReference>
<dbReference type="GO" id="GO:0006351">
    <property type="term" value="P:DNA-templated transcription"/>
    <property type="evidence" value="ECO:0007669"/>
    <property type="project" value="InterPro"/>
</dbReference>
<keyword evidence="2" id="KW-0805">Transcription regulation</keyword>
<keyword evidence="5" id="KW-0539">Nucleus</keyword>
<keyword evidence="6" id="KW-0175">Coiled coil</keyword>
<dbReference type="InterPro" id="IPR007219">
    <property type="entry name" value="XnlR_reg_dom"/>
</dbReference>
<organism evidence="9 10">
    <name type="scientific">Aspergillus ibericus CBS 121593</name>
    <dbReference type="NCBI Taxonomy" id="1448316"/>
    <lineage>
        <taxon>Eukaryota</taxon>
        <taxon>Fungi</taxon>
        <taxon>Dikarya</taxon>
        <taxon>Ascomycota</taxon>
        <taxon>Pezizomycotina</taxon>
        <taxon>Eurotiomycetes</taxon>
        <taxon>Eurotiomycetidae</taxon>
        <taxon>Eurotiales</taxon>
        <taxon>Aspergillaceae</taxon>
        <taxon>Aspergillus</taxon>
        <taxon>Aspergillus subgen. Circumdati</taxon>
    </lineage>
</organism>
<dbReference type="CDD" id="cd12148">
    <property type="entry name" value="fungal_TF_MHR"/>
    <property type="match status" value="1"/>
</dbReference>
<evidence type="ECO:0000256" key="7">
    <source>
        <dbReference type="SAM" id="MobiDB-lite"/>
    </source>
</evidence>
<gene>
    <name evidence="9" type="ORF">BO80DRAFT_462404</name>
</gene>
<evidence type="ECO:0000256" key="2">
    <source>
        <dbReference type="ARBA" id="ARBA00023015"/>
    </source>
</evidence>
<evidence type="ECO:0000256" key="4">
    <source>
        <dbReference type="ARBA" id="ARBA00023163"/>
    </source>
</evidence>
<dbReference type="STRING" id="1448316.A0A395H7S0"/>
<dbReference type="RefSeq" id="XP_025578037.1">
    <property type="nucleotide sequence ID" value="XM_025722510.1"/>
</dbReference>
<evidence type="ECO:0000256" key="1">
    <source>
        <dbReference type="ARBA" id="ARBA00022723"/>
    </source>
</evidence>
<keyword evidence="10" id="KW-1185">Reference proteome</keyword>
<proteinExistence type="predicted"/>
<dbReference type="PROSITE" id="PS00463">
    <property type="entry name" value="ZN2_CY6_FUNGAL_1"/>
    <property type="match status" value="1"/>
</dbReference>
<feature type="coiled-coil region" evidence="6">
    <location>
        <begin position="66"/>
        <end position="100"/>
    </location>
</feature>
<dbReference type="CDD" id="cd00067">
    <property type="entry name" value="GAL4"/>
    <property type="match status" value="1"/>
</dbReference>